<dbReference type="RefSeq" id="WP_114642145.1">
    <property type="nucleotide sequence ID" value="NZ_JAACIO010000011.1"/>
</dbReference>
<dbReference type="InterPro" id="IPR007546">
    <property type="entry name" value="DUF503"/>
</dbReference>
<organism evidence="1 2">
    <name type="scientific">Psychrilyobacter piezotolerans</name>
    <dbReference type="NCBI Taxonomy" id="2293438"/>
    <lineage>
        <taxon>Bacteria</taxon>
        <taxon>Fusobacteriati</taxon>
        <taxon>Fusobacteriota</taxon>
        <taxon>Fusobacteriia</taxon>
        <taxon>Fusobacteriales</taxon>
        <taxon>Fusobacteriaceae</taxon>
        <taxon>Psychrilyobacter</taxon>
    </lineage>
</organism>
<sequence length="95" mass="11087">MYVAAVQIEIRVPWAKSLKDKRMVMRSLKDKFLKRFKIQLTEVGLQDVKNRGMVAFVLVSASQKSALDIQGKMIDFFLENCPEEIVEISRYLDKY</sequence>
<dbReference type="EMBL" id="QUAJ01000010">
    <property type="protein sequence ID" value="REI41397.1"/>
    <property type="molecule type" value="Genomic_DNA"/>
</dbReference>
<dbReference type="PANTHER" id="PTHR36441">
    <property type="entry name" value="HYPOTHETICAL CYTOSOLIC PROTEIN"/>
    <property type="match status" value="1"/>
</dbReference>
<reference evidence="1 2" key="1">
    <citation type="submission" date="2018-08" db="EMBL/GenBank/DDBJ databases">
        <title>Draft genome sequence of Psychrilyobacter sp. strain SD5 isolated from Black Sea water.</title>
        <authorList>
            <person name="Yadav S."/>
            <person name="Villanueva L."/>
            <person name="Damste J.S.S."/>
        </authorList>
    </citation>
    <scope>NUCLEOTIDE SEQUENCE [LARGE SCALE GENOMIC DNA]</scope>
    <source>
        <strain evidence="1 2">SD5</strain>
    </source>
</reference>
<evidence type="ECO:0000313" key="1">
    <source>
        <dbReference type="EMBL" id="REI41397.1"/>
    </source>
</evidence>
<name>A0ABX9KH91_9FUSO</name>
<dbReference type="SUPFAM" id="SSF103007">
    <property type="entry name" value="Hypothetical protein TT1725"/>
    <property type="match status" value="1"/>
</dbReference>
<dbReference type="InterPro" id="IPR036746">
    <property type="entry name" value="TT1725-like_sf"/>
</dbReference>
<accession>A0ABX9KH91</accession>
<dbReference type="PANTHER" id="PTHR36441:SF1">
    <property type="entry name" value="DUF503 DOMAIN-CONTAINING PROTEIN"/>
    <property type="match status" value="1"/>
</dbReference>
<proteinExistence type="predicted"/>
<dbReference type="Gene3D" id="3.30.70.1120">
    <property type="entry name" value="TT1725-like"/>
    <property type="match status" value="1"/>
</dbReference>
<evidence type="ECO:0000313" key="2">
    <source>
        <dbReference type="Proteomes" id="UP000263486"/>
    </source>
</evidence>
<dbReference type="Proteomes" id="UP000263486">
    <property type="component" value="Unassembled WGS sequence"/>
</dbReference>
<protein>
    <submittedName>
        <fullName evidence="1">DUF503 family protein</fullName>
    </submittedName>
</protein>
<gene>
    <name evidence="1" type="ORF">DYH56_06940</name>
</gene>
<comment type="caution">
    <text evidence="1">The sequence shown here is derived from an EMBL/GenBank/DDBJ whole genome shotgun (WGS) entry which is preliminary data.</text>
</comment>
<dbReference type="Pfam" id="PF04456">
    <property type="entry name" value="DUF503"/>
    <property type="match status" value="1"/>
</dbReference>
<keyword evidence="2" id="KW-1185">Reference proteome</keyword>